<evidence type="ECO:0000259" key="2">
    <source>
        <dbReference type="Pfam" id="PF12172"/>
    </source>
</evidence>
<accession>A0ABR5A5B9</accession>
<proteinExistence type="predicted"/>
<keyword evidence="4" id="KW-1185">Reference proteome</keyword>
<dbReference type="InterPro" id="IPR022002">
    <property type="entry name" value="ChsH2_Znr"/>
</dbReference>
<dbReference type="RefSeq" id="WP_041062196.1">
    <property type="nucleotide sequence ID" value="NZ_JXAL01000014.1"/>
</dbReference>
<gene>
    <name evidence="3" type="ORF">SD71_09815</name>
</gene>
<reference evidence="3 4" key="1">
    <citation type="submission" date="2014-12" db="EMBL/GenBank/DDBJ databases">
        <title>Draft genome sequence of Cohnella kolymensis strain B-2846.</title>
        <authorList>
            <person name="Karlyshev A.V."/>
            <person name="Kudryashova E.B."/>
        </authorList>
    </citation>
    <scope>NUCLEOTIDE SEQUENCE [LARGE SCALE GENOMIC DNA]</scope>
    <source>
        <strain evidence="3 4">VKM B-2846</strain>
    </source>
</reference>
<dbReference type="EMBL" id="JXAL01000014">
    <property type="protein sequence ID" value="KIL36227.1"/>
    <property type="molecule type" value="Genomic_DNA"/>
</dbReference>
<evidence type="ECO:0000313" key="3">
    <source>
        <dbReference type="EMBL" id="KIL36227.1"/>
    </source>
</evidence>
<evidence type="ECO:0008006" key="5">
    <source>
        <dbReference type="Google" id="ProtNLM"/>
    </source>
</evidence>
<dbReference type="SUPFAM" id="SSF50249">
    <property type="entry name" value="Nucleic acid-binding proteins"/>
    <property type="match status" value="1"/>
</dbReference>
<dbReference type="Proteomes" id="UP000054526">
    <property type="component" value="Unassembled WGS sequence"/>
</dbReference>
<dbReference type="InterPro" id="IPR012340">
    <property type="entry name" value="NA-bd_OB-fold"/>
</dbReference>
<dbReference type="Pfam" id="PF01796">
    <property type="entry name" value="OB_ChsH2_C"/>
    <property type="match status" value="1"/>
</dbReference>
<dbReference type="PANTHER" id="PTHR34075">
    <property type="entry name" value="BLR3430 PROTEIN"/>
    <property type="match status" value="1"/>
</dbReference>
<dbReference type="InterPro" id="IPR002878">
    <property type="entry name" value="ChsH2_C"/>
</dbReference>
<feature type="domain" description="ChsH2 rubredoxin-like zinc ribbon" evidence="2">
    <location>
        <begin position="18"/>
        <end position="50"/>
    </location>
</feature>
<evidence type="ECO:0000259" key="1">
    <source>
        <dbReference type="Pfam" id="PF01796"/>
    </source>
</evidence>
<organism evidence="3 4">
    <name type="scientific">Cohnella kolymensis</name>
    <dbReference type="NCBI Taxonomy" id="1590652"/>
    <lineage>
        <taxon>Bacteria</taxon>
        <taxon>Bacillati</taxon>
        <taxon>Bacillota</taxon>
        <taxon>Bacilli</taxon>
        <taxon>Bacillales</taxon>
        <taxon>Paenibacillaceae</taxon>
        <taxon>Cohnella</taxon>
    </lineage>
</organism>
<evidence type="ECO:0000313" key="4">
    <source>
        <dbReference type="Proteomes" id="UP000054526"/>
    </source>
</evidence>
<dbReference type="InterPro" id="IPR052513">
    <property type="entry name" value="Thioester_dehydratase-like"/>
</dbReference>
<comment type="caution">
    <text evidence="3">The sequence shown here is derived from an EMBL/GenBank/DDBJ whole genome shotgun (WGS) entry which is preliminary data.</text>
</comment>
<dbReference type="Gene3D" id="6.10.30.10">
    <property type="match status" value="1"/>
</dbReference>
<dbReference type="Pfam" id="PF12172">
    <property type="entry name" value="zf-ChsH2"/>
    <property type="match status" value="1"/>
</dbReference>
<sequence length="140" mass="16061">MAWDKPLPNIDLDIKPFWDGLREHKFLLFRCKECGTSYWPASYCRNCGNDGEFMSGLEWQEGSRFGTVFVFNIHHTAFHPGFKDEVPYVYALIELDDGPMFGTNIIGCTPDEVAIGKRVEIIFEDHLEEGFTLPKARLVP</sequence>
<dbReference type="PANTHER" id="PTHR34075:SF5">
    <property type="entry name" value="BLR3430 PROTEIN"/>
    <property type="match status" value="1"/>
</dbReference>
<feature type="domain" description="ChsH2 C-terminal OB-fold" evidence="1">
    <location>
        <begin position="59"/>
        <end position="123"/>
    </location>
</feature>
<protein>
    <recommendedName>
        <fullName evidence="5">Nucleic-acid-binding protein containing a Zn-ribbon</fullName>
    </recommendedName>
</protein>
<name>A0ABR5A5B9_9BACL</name>